<accession>A0ABP7VSW2</accession>
<dbReference type="Proteomes" id="UP001500367">
    <property type="component" value="Unassembled WGS sequence"/>
</dbReference>
<comment type="caution">
    <text evidence="1">The sequence shown here is derived from an EMBL/GenBank/DDBJ whole genome shotgun (WGS) entry which is preliminary data.</text>
</comment>
<gene>
    <name evidence="1" type="ORF">GCM10022389_19280</name>
</gene>
<evidence type="ECO:0000313" key="2">
    <source>
        <dbReference type="Proteomes" id="UP001500367"/>
    </source>
</evidence>
<name>A0ABP7VSW2_9FLAO</name>
<evidence type="ECO:0000313" key="1">
    <source>
        <dbReference type="EMBL" id="GAA4073880.1"/>
    </source>
</evidence>
<keyword evidence="2" id="KW-1185">Reference proteome</keyword>
<proteinExistence type="predicted"/>
<protein>
    <submittedName>
        <fullName evidence="1">Uncharacterized protein</fullName>
    </submittedName>
</protein>
<reference evidence="2" key="1">
    <citation type="journal article" date="2019" name="Int. J. Syst. Evol. Microbiol.">
        <title>The Global Catalogue of Microorganisms (GCM) 10K type strain sequencing project: providing services to taxonomists for standard genome sequencing and annotation.</title>
        <authorList>
            <consortium name="The Broad Institute Genomics Platform"/>
            <consortium name="The Broad Institute Genome Sequencing Center for Infectious Disease"/>
            <person name="Wu L."/>
            <person name="Ma J."/>
        </authorList>
    </citation>
    <scope>NUCLEOTIDE SEQUENCE [LARGE SCALE GENOMIC DNA]</scope>
    <source>
        <strain evidence="2">JCM 17069</strain>
    </source>
</reference>
<organism evidence="1 2">
    <name type="scientific">Flavobacterium cheonanense</name>
    <dbReference type="NCBI Taxonomy" id="706183"/>
    <lineage>
        <taxon>Bacteria</taxon>
        <taxon>Pseudomonadati</taxon>
        <taxon>Bacteroidota</taxon>
        <taxon>Flavobacteriia</taxon>
        <taxon>Flavobacteriales</taxon>
        <taxon>Flavobacteriaceae</taxon>
        <taxon>Flavobacterium</taxon>
    </lineage>
</organism>
<sequence length="57" mass="6128">MKNEAVNNLGCSNILGTCEKSIFVNGGYIIKISPIAKGIFVVPDENELIKSAEFGIK</sequence>
<dbReference type="EMBL" id="BAABCT010000005">
    <property type="protein sequence ID" value="GAA4073880.1"/>
    <property type="molecule type" value="Genomic_DNA"/>
</dbReference>